<organism evidence="13 14">
    <name type="scientific">Brachybacterium tyrofermentans</name>
    <dbReference type="NCBI Taxonomy" id="47848"/>
    <lineage>
        <taxon>Bacteria</taxon>
        <taxon>Bacillati</taxon>
        <taxon>Actinomycetota</taxon>
        <taxon>Actinomycetes</taxon>
        <taxon>Micrococcales</taxon>
        <taxon>Dermabacteraceae</taxon>
        <taxon>Brachybacterium</taxon>
    </lineage>
</organism>
<feature type="region of interest" description="Disordered" evidence="10">
    <location>
        <begin position="259"/>
        <end position="283"/>
    </location>
</feature>
<reference evidence="14" key="1">
    <citation type="journal article" date="2019" name="Int. J. Syst. Evol. Microbiol.">
        <title>The Global Catalogue of Microorganisms (GCM) 10K type strain sequencing project: providing services to taxonomists for standard genome sequencing and annotation.</title>
        <authorList>
            <consortium name="The Broad Institute Genomics Platform"/>
            <consortium name="The Broad Institute Genome Sequencing Center for Infectious Disease"/>
            <person name="Wu L."/>
            <person name="Ma J."/>
        </authorList>
    </citation>
    <scope>NUCLEOTIDE SEQUENCE [LARGE SCALE GENOMIC DNA]</scope>
    <source>
        <strain evidence="14">CGMCC 1.16455</strain>
    </source>
</reference>
<keyword evidence="8 9" id="KW-0676">Redox-active center</keyword>
<dbReference type="InterPro" id="IPR023753">
    <property type="entry name" value="FAD/NAD-binding_dom"/>
</dbReference>
<dbReference type="GeneID" id="303297827"/>
<sequence length="510" mass="53656">MSTSTTEPVRDSESVRASEPARGSGDAPELTFDVLVIGWGKGGKTLAATLGGAGKRVGMVEQFDTMHGGTCINIGCVPTKTLVHDAEQRREDDDAQQFWARAVERRDTVVGKMRDVNHHMLADLDAVTLIDGRARFTAERTVQVTGGDDVLTASADVVIVNTGATPTRPDLPGIDSPRVHDSTSVQHVDPLPARLTVIGAGPIGLEFASMFAGYGADVTLVNRRERLLPDEDEDVAAEVTSVLEGDGIHVLHEASAVRIEDGAGSGNSTASEDSSASGSSSASENSSASAVVVLRVGSEERRIEADAILLATGRRPATDDLGLEQAGIDVDERGAIVVDEHLRTSAENVYAIGDVHGGSQQTYLSLDDFRIVLSQLQGDGERTTTDRVAVPTTTFLTPPLAAVGLTAGEALAAGRDVLVASQKTATIKAMPRPKAVGDPRGIVKFVVDARTDEILGARLFHVDAQEVINLVALAMRTGTTATQLKNGIWTHPASTESLNETLGKLEPLEG</sequence>
<protein>
    <submittedName>
        <fullName evidence="13">FAD-dependent oxidoreductase</fullName>
    </submittedName>
</protein>
<evidence type="ECO:0000256" key="2">
    <source>
        <dbReference type="ARBA" id="ARBA00007532"/>
    </source>
</evidence>
<evidence type="ECO:0000256" key="4">
    <source>
        <dbReference type="ARBA" id="ARBA00022827"/>
    </source>
</evidence>
<comment type="similarity">
    <text evidence="2 9">Belongs to the class-I pyridine nucleotide-disulfide oxidoreductase family.</text>
</comment>
<name>A0ABW0FKF5_9MICO</name>
<dbReference type="InterPro" id="IPR036188">
    <property type="entry name" value="FAD/NAD-bd_sf"/>
</dbReference>
<dbReference type="Pfam" id="PF02852">
    <property type="entry name" value="Pyr_redox_dim"/>
    <property type="match status" value="1"/>
</dbReference>
<dbReference type="Proteomes" id="UP001595937">
    <property type="component" value="Unassembled WGS sequence"/>
</dbReference>
<dbReference type="PANTHER" id="PTHR43014">
    <property type="entry name" value="MERCURIC REDUCTASE"/>
    <property type="match status" value="1"/>
</dbReference>
<dbReference type="PRINTS" id="PR00368">
    <property type="entry name" value="FADPNR"/>
</dbReference>
<evidence type="ECO:0000256" key="1">
    <source>
        <dbReference type="ARBA" id="ARBA00001974"/>
    </source>
</evidence>
<dbReference type="Pfam" id="PF07992">
    <property type="entry name" value="Pyr_redox_2"/>
    <property type="match status" value="1"/>
</dbReference>
<keyword evidence="5" id="KW-0521">NADP</keyword>
<evidence type="ECO:0000256" key="8">
    <source>
        <dbReference type="ARBA" id="ARBA00023284"/>
    </source>
</evidence>
<proteinExistence type="inferred from homology"/>
<dbReference type="PANTHER" id="PTHR43014:SF4">
    <property type="entry name" value="PYRIDINE NUCLEOTIDE-DISULFIDE OXIDOREDUCTASE RCLA-RELATED"/>
    <property type="match status" value="1"/>
</dbReference>
<dbReference type="SUPFAM" id="SSF55424">
    <property type="entry name" value="FAD/NAD-linked reductases, dimerisation (C-terminal) domain"/>
    <property type="match status" value="1"/>
</dbReference>
<evidence type="ECO:0000256" key="7">
    <source>
        <dbReference type="ARBA" id="ARBA00023157"/>
    </source>
</evidence>
<evidence type="ECO:0000259" key="11">
    <source>
        <dbReference type="Pfam" id="PF02852"/>
    </source>
</evidence>
<keyword evidence="3 9" id="KW-0285">Flavoprotein</keyword>
<evidence type="ECO:0000256" key="6">
    <source>
        <dbReference type="ARBA" id="ARBA00023002"/>
    </source>
</evidence>
<comment type="caution">
    <text evidence="13">The sequence shown here is derived from an EMBL/GenBank/DDBJ whole genome shotgun (WGS) entry which is preliminary data.</text>
</comment>
<evidence type="ECO:0000256" key="5">
    <source>
        <dbReference type="ARBA" id="ARBA00022857"/>
    </source>
</evidence>
<dbReference type="InterPro" id="IPR012999">
    <property type="entry name" value="Pyr_OxRdtase_I_AS"/>
</dbReference>
<evidence type="ECO:0000256" key="9">
    <source>
        <dbReference type="RuleBase" id="RU003691"/>
    </source>
</evidence>
<keyword evidence="7" id="KW-1015">Disulfide bond</keyword>
<feature type="region of interest" description="Disordered" evidence="10">
    <location>
        <begin position="1"/>
        <end position="26"/>
    </location>
</feature>
<evidence type="ECO:0000313" key="13">
    <source>
        <dbReference type="EMBL" id="MFC5299121.1"/>
    </source>
</evidence>
<feature type="domain" description="FAD/NAD(P)-binding" evidence="12">
    <location>
        <begin position="32"/>
        <end position="362"/>
    </location>
</feature>
<dbReference type="RefSeq" id="WP_193116603.1">
    <property type="nucleotide sequence ID" value="NZ_BAAAIR010000042.1"/>
</dbReference>
<evidence type="ECO:0000256" key="3">
    <source>
        <dbReference type="ARBA" id="ARBA00022630"/>
    </source>
</evidence>
<dbReference type="InterPro" id="IPR001100">
    <property type="entry name" value="Pyr_nuc-diS_OxRdtase"/>
</dbReference>
<evidence type="ECO:0000313" key="14">
    <source>
        <dbReference type="Proteomes" id="UP001595937"/>
    </source>
</evidence>
<dbReference type="InterPro" id="IPR004099">
    <property type="entry name" value="Pyr_nucl-diS_OxRdtase_dimer"/>
</dbReference>
<dbReference type="Gene3D" id="3.50.50.60">
    <property type="entry name" value="FAD/NAD(P)-binding domain"/>
    <property type="match status" value="2"/>
</dbReference>
<comment type="cofactor">
    <cofactor evidence="1">
        <name>FAD</name>
        <dbReference type="ChEBI" id="CHEBI:57692"/>
    </cofactor>
</comment>
<evidence type="ECO:0000256" key="10">
    <source>
        <dbReference type="SAM" id="MobiDB-lite"/>
    </source>
</evidence>
<keyword evidence="14" id="KW-1185">Reference proteome</keyword>
<keyword evidence="4 9" id="KW-0274">FAD</keyword>
<feature type="domain" description="Pyridine nucleotide-disulphide oxidoreductase dimerisation" evidence="11">
    <location>
        <begin position="390"/>
        <end position="500"/>
    </location>
</feature>
<dbReference type="SUPFAM" id="SSF51905">
    <property type="entry name" value="FAD/NAD(P)-binding domain"/>
    <property type="match status" value="1"/>
</dbReference>
<feature type="compositionally biased region" description="Low complexity" evidence="10">
    <location>
        <begin position="266"/>
        <end position="283"/>
    </location>
</feature>
<dbReference type="Gene3D" id="3.30.390.30">
    <property type="match status" value="1"/>
</dbReference>
<dbReference type="PRINTS" id="PR00411">
    <property type="entry name" value="PNDRDTASEI"/>
</dbReference>
<gene>
    <name evidence="13" type="ORF">ACFPK8_16525</name>
</gene>
<evidence type="ECO:0000259" key="12">
    <source>
        <dbReference type="Pfam" id="PF07992"/>
    </source>
</evidence>
<dbReference type="InterPro" id="IPR016156">
    <property type="entry name" value="FAD/NAD-linked_Rdtase_dimer_sf"/>
</dbReference>
<dbReference type="PROSITE" id="PS00076">
    <property type="entry name" value="PYRIDINE_REDOX_1"/>
    <property type="match status" value="1"/>
</dbReference>
<keyword evidence="6 9" id="KW-0560">Oxidoreductase</keyword>
<dbReference type="EMBL" id="JBHSLN010000086">
    <property type="protein sequence ID" value="MFC5299121.1"/>
    <property type="molecule type" value="Genomic_DNA"/>
</dbReference>
<dbReference type="PIRSF" id="PIRSF000350">
    <property type="entry name" value="Mercury_reductase_MerA"/>
    <property type="match status" value="1"/>
</dbReference>
<accession>A0ABW0FKF5</accession>